<dbReference type="PANTHER" id="PTHR31686">
    <property type="match status" value="1"/>
</dbReference>
<dbReference type="Gene3D" id="1.50.10.150">
    <property type="entry name" value="Voltage-dependent anion channel"/>
    <property type="match status" value="1"/>
</dbReference>
<keyword evidence="5 8" id="KW-0812">Transmembrane</keyword>
<evidence type="ECO:0000256" key="3">
    <source>
        <dbReference type="ARBA" id="ARBA00022448"/>
    </source>
</evidence>
<proteinExistence type="inferred from homology"/>
<evidence type="ECO:0000256" key="5">
    <source>
        <dbReference type="ARBA" id="ARBA00022692"/>
    </source>
</evidence>
<reference evidence="9 10" key="1">
    <citation type="journal article" date="2016" name="Front. Microbiol.">
        <title>Genomic Resource of Rice Seed Associated Bacteria.</title>
        <authorList>
            <person name="Midha S."/>
            <person name="Bansal K."/>
            <person name="Sharma S."/>
            <person name="Kumar N."/>
            <person name="Patil P.P."/>
            <person name="Chaudhry V."/>
            <person name="Patil P.B."/>
        </authorList>
    </citation>
    <scope>NUCLEOTIDE SEQUENCE [LARGE SCALE GENOMIC DNA]</scope>
    <source>
        <strain evidence="9 10">NS365</strain>
    </source>
</reference>
<keyword evidence="3" id="KW-0813">Transport</keyword>
<keyword evidence="7 8" id="KW-0472">Membrane</keyword>
<dbReference type="AlphaFoldDB" id="A0A175RU53"/>
<dbReference type="InterPro" id="IPR004695">
    <property type="entry name" value="SLAC1/Mae1/Ssu1/TehA"/>
</dbReference>
<name>A0A175RU53_9HYPH</name>
<dbReference type="Pfam" id="PF03595">
    <property type="entry name" value="SLAC1"/>
    <property type="match status" value="1"/>
</dbReference>
<comment type="caution">
    <text evidence="9">The sequence shown here is derived from an EMBL/GenBank/DDBJ whole genome shotgun (WGS) entry which is preliminary data.</text>
</comment>
<dbReference type="RefSeq" id="WP_058599238.1">
    <property type="nucleotide sequence ID" value="NZ_LDQA01000013.1"/>
</dbReference>
<dbReference type="GO" id="GO:0000319">
    <property type="term" value="F:sulfite transmembrane transporter activity"/>
    <property type="evidence" value="ECO:0007669"/>
    <property type="project" value="TreeGrafter"/>
</dbReference>
<dbReference type="InterPro" id="IPR038665">
    <property type="entry name" value="Voltage-dep_anion_channel_sf"/>
</dbReference>
<keyword evidence="4" id="KW-1003">Cell membrane</keyword>
<feature type="transmembrane region" description="Helical" evidence="8">
    <location>
        <begin position="280"/>
        <end position="304"/>
    </location>
</feature>
<evidence type="ECO:0000313" key="9">
    <source>
        <dbReference type="EMBL" id="KTR07057.1"/>
    </source>
</evidence>
<sequence length="383" mass="41094">MTFEQMRAVTLGLQPLSRLDSPREVVRQFTPNWFAATMGTGILAIALSQFQADVPMLHPVAEGLWMCNIALFTLFAGLYAARWIFFFDGAKRIFGHSVVSMFFGCIPMGLATIVNGFLIFGLPRYGEVAVGIAETLWWIDVAMAAACGVAIPFMMFTRQSHTIDQMTAVWLLPVVAAEVAAVSGGLLAPHLVAPHSQLVVLTLSYALWALSVPIALSILVVLLLRMAIHKLPHANMAASSWLALGPIGTGALGLMTLGGAAPAILSANGLERFSAFAEGLGLFGGLLLWGYGLWWLAMAVLVTLRYLRDGLPFNIGWWGYTFPLGVYAVATLKLGTLLPIAAIHVFGAVLVAVLAVLWVIVGTRTVRGAWRGDLFVSPCLKAG</sequence>
<evidence type="ECO:0000256" key="6">
    <source>
        <dbReference type="ARBA" id="ARBA00022989"/>
    </source>
</evidence>
<evidence type="ECO:0000256" key="8">
    <source>
        <dbReference type="SAM" id="Phobius"/>
    </source>
</evidence>
<feature type="transmembrane region" description="Helical" evidence="8">
    <location>
        <begin position="168"/>
        <end position="193"/>
    </location>
</feature>
<dbReference type="PATRIC" id="fig|401562.4.peg.668"/>
<dbReference type="EMBL" id="LDQA01000013">
    <property type="protein sequence ID" value="KTR07057.1"/>
    <property type="molecule type" value="Genomic_DNA"/>
</dbReference>
<dbReference type="InterPro" id="IPR051629">
    <property type="entry name" value="Sulfite_efflux_TDT"/>
</dbReference>
<evidence type="ECO:0000256" key="1">
    <source>
        <dbReference type="ARBA" id="ARBA00004651"/>
    </source>
</evidence>
<evidence type="ECO:0000256" key="7">
    <source>
        <dbReference type="ARBA" id="ARBA00023136"/>
    </source>
</evidence>
<organism evidence="9 10">
    <name type="scientific">Aureimonas ureilytica</name>
    <dbReference type="NCBI Taxonomy" id="401562"/>
    <lineage>
        <taxon>Bacteria</taxon>
        <taxon>Pseudomonadati</taxon>
        <taxon>Pseudomonadota</taxon>
        <taxon>Alphaproteobacteria</taxon>
        <taxon>Hyphomicrobiales</taxon>
        <taxon>Aurantimonadaceae</taxon>
        <taxon>Aureimonas</taxon>
    </lineage>
</organism>
<evidence type="ECO:0000256" key="4">
    <source>
        <dbReference type="ARBA" id="ARBA00022475"/>
    </source>
</evidence>
<dbReference type="Proteomes" id="UP000078529">
    <property type="component" value="Unassembled WGS sequence"/>
</dbReference>
<feature type="transmembrane region" description="Helical" evidence="8">
    <location>
        <begin position="336"/>
        <end position="361"/>
    </location>
</feature>
<feature type="transmembrane region" description="Helical" evidence="8">
    <location>
        <begin position="98"/>
        <end position="123"/>
    </location>
</feature>
<evidence type="ECO:0000313" key="10">
    <source>
        <dbReference type="Proteomes" id="UP000078529"/>
    </source>
</evidence>
<evidence type="ECO:0000256" key="2">
    <source>
        <dbReference type="ARBA" id="ARBA00008566"/>
    </source>
</evidence>
<protein>
    <submittedName>
        <fullName evidence="9">C4-dicarboxylate ABC transporter</fullName>
    </submittedName>
</protein>
<gene>
    <name evidence="9" type="ORF">NS365_05285</name>
</gene>
<dbReference type="PANTHER" id="PTHR31686:SF1">
    <property type="entry name" value="SULFITE EFFLUX PUMP SSU1"/>
    <property type="match status" value="1"/>
</dbReference>
<feature type="transmembrane region" description="Helical" evidence="8">
    <location>
        <begin position="205"/>
        <end position="228"/>
    </location>
</feature>
<keyword evidence="6 8" id="KW-1133">Transmembrane helix</keyword>
<feature type="transmembrane region" description="Helical" evidence="8">
    <location>
        <begin position="33"/>
        <end position="51"/>
    </location>
</feature>
<dbReference type="CDD" id="cd09318">
    <property type="entry name" value="TDT_SSU1"/>
    <property type="match status" value="1"/>
</dbReference>
<accession>A0A175RU53</accession>
<keyword evidence="10" id="KW-1185">Reference proteome</keyword>
<feature type="transmembrane region" description="Helical" evidence="8">
    <location>
        <begin position="135"/>
        <end position="156"/>
    </location>
</feature>
<dbReference type="GO" id="GO:0005886">
    <property type="term" value="C:plasma membrane"/>
    <property type="evidence" value="ECO:0007669"/>
    <property type="project" value="UniProtKB-SubCell"/>
</dbReference>
<feature type="transmembrane region" description="Helical" evidence="8">
    <location>
        <begin position="311"/>
        <end position="330"/>
    </location>
</feature>
<feature type="transmembrane region" description="Helical" evidence="8">
    <location>
        <begin position="240"/>
        <end position="260"/>
    </location>
</feature>
<comment type="similarity">
    <text evidence="2">Belongs to the tellurite-resistance/dicarboxylate transporter (TDT) family.</text>
</comment>
<feature type="transmembrane region" description="Helical" evidence="8">
    <location>
        <begin position="63"/>
        <end position="86"/>
    </location>
</feature>
<comment type="subcellular location">
    <subcellularLocation>
        <location evidence="1">Cell membrane</location>
        <topology evidence="1">Multi-pass membrane protein</topology>
    </subcellularLocation>
</comment>